<organism evidence="11 12">
    <name type="scientific">Cardiobacterium valvarum</name>
    <dbReference type="NCBI Taxonomy" id="194702"/>
    <lineage>
        <taxon>Bacteria</taxon>
        <taxon>Pseudomonadati</taxon>
        <taxon>Pseudomonadota</taxon>
        <taxon>Gammaproteobacteria</taxon>
        <taxon>Cardiobacteriales</taxon>
        <taxon>Cardiobacteriaceae</taxon>
        <taxon>Cardiobacterium</taxon>
    </lineage>
</organism>
<evidence type="ECO:0000256" key="6">
    <source>
        <dbReference type="ARBA" id="ARBA00022801"/>
    </source>
</evidence>
<evidence type="ECO:0000256" key="4">
    <source>
        <dbReference type="ARBA" id="ARBA00022605"/>
    </source>
</evidence>
<dbReference type="InterPro" id="IPR050582">
    <property type="entry name" value="HAD-like_SerB"/>
</dbReference>
<dbReference type="GO" id="GO:0036424">
    <property type="term" value="F:L-phosphoserine phosphatase activity"/>
    <property type="evidence" value="ECO:0007669"/>
    <property type="project" value="TreeGrafter"/>
</dbReference>
<evidence type="ECO:0000313" key="11">
    <source>
        <dbReference type="EMBL" id="SUX22310.1"/>
    </source>
</evidence>
<evidence type="ECO:0000256" key="7">
    <source>
        <dbReference type="ARBA" id="ARBA00022842"/>
    </source>
</evidence>
<dbReference type="Pfam" id="PF00702">
    <property type="entry name" value="Hydrolase"/>
    <property type="match status" value="1"/>
</dbReference>
<dbReference type="GO" id="GO:0005737">
    <property type="term" value="C:cytoplasm"/>
    <property type="evidence" value="ECO:0007669"/>
    <property type="project" value="TreeGrafter"/>
</dbReference>
<dbReference type="SUPFAM" id="SSF56784">
    <property type="entry name" value="HAD-like"/>
    <property type="match status" value="1"/>
</dbReference>
<dbReference type="Proteomes" id="UP000254572">
    <property type="component" value="Unassembled WGS sequence"/>
</dbReference>
<comment type="catalytic activity">
    <reaction evidence="10">
        <text>O-phospho-D-serine + H2O = D-serine + phosphate</text>
        <dbReference type="Rhea" id="RHEA:24873"/>
        <dbReference type="ChEBI" id="CHEBI:15377"/>
        <dbReference type="ChEBI" id="CHEBI:35247"/>
        <dbReference type="ChEBI" id="CHEBI:43474"/>
        <dbReference type="ChEBI" id="CHEBI:58680"/>
        <dbReference type="EC" id="3.1.3.3"/>
    </reaction>
</comment>
<evidence type="ECO:0000313" key="12">
    <source>
        <dbReference type="Proteomes" id="UP000254572"/>
    </source>
</evidence>
<sequence>MPYPTPDGVVFDCDATLSALEGIDELAAQAGVAAEVSTLTHRAMNGDIPLETIYGERLALIRPPRASLAAIARRYQETIVPGAREIIAALQARGIKTAIVSGGLLDAVLPLAAAVGVAAADTFAVSLQFDDAGNYLHYLDNPLTTAGGKAEVVAAWKKQHGLKHVVMVGDGMSDVAARAPNAADRIIGYGGVVERAAVRAAADQYSTARDLRELLPLVLGDAAAGR</sequence>
<accession>A0A381E6Y9</accession>
<comment type="pathway">
    <text evidence="2">Amino-acid biosynthesis; L-serine biosynthesis; L-serine from 3-phospho-D-glycerate: step 3/3.</text>
</comment>
<comment type="catalytic activity">
    <reaction evidence="9">
        <text>O-phospho-L-serine + H2O = L-serine + phosphate</text>
        <dbReference type="Rhea" id="RHEA:21208"/>
        <dbReference type="ChEBI" id="CHEBI:15377"/>
        <dbReference type="ChEBI" id="CHEBI:33384"/>
        <dbReference type="ChEBI" id="CHEBI:43474"/>
        <dbReference type="ChEBI" id="CHEBI:57524"/>
        <dbReference type="EC" id="3.1.3.3"/>
    </reaction>
</comment>
<protein>
    <recommendedName>
        <fullName evidence="3">phosphoserine phosphatase</fullName>
        <ecNumber evidence="3">3.1.3.3</ecNumber>
    </recommendedName>
</protein>
<proteinExistence type="predicted"/>
<keyword evidence="6 11" id="KW-0378">Hydrolase</keyword>
<gene>
    <name evidence="11" type="primary">serB</name>
    <name evidence="11" type="ORF">NCTC13294_01219</name>
</gene>
<evidence type="ECO:0000256" key="3">
    <source>
        <dbReference type="ARBA" id="ARBA00012640"/>
    </source>
</evidence>
<keyword evidence="5" id="KW-0479">Metal-binding</keyword>
<evidence type="ECO:0000256" key="9">
    <source>
        <dbReference type="ARBA" id="ARBA00048138"/>
    </source>
</evidence>
<evidence type="ECO:0000256" key="1">
    <source>
        <dbReference type="ARBA" id="ARBA00001946"/>
    </source>
</evidence>
<keyword evidence="8" id="KW-0718">Serine biosynthesis</keyword>
<evidence type="ECO:0000256" key="10">
    <source>
        <dbReference type="ARBA" id="ARBA00048523"/>
    </source>
</evidence>
<dbReference type="PANTHER" id="PTHR43344:SF2">
    <property type="entry name" value="PHOSPHOSERINE PHOSPHATASE"/>
    <property type="match status" value="1"/>
</dbReference>
<dbReference type="InterPro" id="IPR023214">
    <property type="entry name" value="HAD_sf"/>
</dbReference>
<comment type="cofactor">
    <cofactor evidence="1">
        <name>Mg(2+)</name>
        <dbReference type="ChEBI" id="CHEBI:18420"/>
    </cofactor>
</comment>
<dbReference type="GO" id="GO:0000287">
    <property type="term" value="F:magnesium ion binding"/>
    <property type="evidence" value="ECO:0007669"/>
    <property type="project" value="TreeGrafter"/>
</dbReference>
<dbReference type="NCBIfam" id="TIGR01488">
    <property type="entry name" value="HAD-SF-IB"/>
    <property type="match status" value="1"/>
</dbReference>
<evidence type="ECO:0000256" key="5">
    <source>
        <dbReference type="ARBA" id="ARBA00022723"/>
    </source>
</evidence>
<keyword evidence="4" id="KW-0028">Amino-acid biosynthesis</keyword>
<name>A0A381E6Y9_9GAMM</name>
<dbReference type="Gene3D" id="3.40.50.1000">
    <property type="entry name" value="HAD superfamily/HAD-like"/>
    <property type="match status" value="1"/>
</dbReference>
<dbReference type="GO" id="GO:0006564">
    <property type="term" value="P:L-serine biosynthetic process"/>
    <property type="evidence" value="ECO:0007669"/>
    <property type="project" value="UniProtKB-KW"/>
</dbReference>
<dbReference type="OrthoDB" id="9790031at2"/>
<dbReference type="Gene3D" id="1.10.150.210">
    <property type="entry name" value="Phosphoserine phosphatase, domain 2"/>
    <property type="match status" value="1"/>
</dbReference>
<dbReference type="PANTHER" id="PTHR43344">
    <property type="entry name" value="PHOSPHOSERINE PHOSPHATASE"/>
    <property type="match status" value="1"/>
</dbReference>
<dbReference type="AlphaFoldDB" id="A0A381E6Y9"/>
<dbReference type="EC" id="3.1.3.3" evidence="3"/>
<dbReference type="RefSeq" id="WP_115611531.1">
    <property type="nucleotide sequence ID" value="NZ_JBHLZC010000001.1"/>
</dbReference>
<dbReference type="InterPro" id="IPR036412">
    <property type="entry name" value="HAD-like_sf"/>
</dbReference>
<keyword evidence="12" id="KW-1185">Reference proteome</keyword>
<evidence type="ECO:0000256" key="8">
    <source>
        <dbReference type="ARBA" id="ARBA00023299"/>
    </source>
</evidence>
<dbReference type="EMBL" id="UFUW01000001">
    <property type="protein sequence ID" value="SUX22310.1"/>
    <property type="molecule type" value="Genomic_DNA"/>
</dbReference>
<evidence type="ECO:0000256" key="2">
    <source>
        <dbReference type="ARBA" id="ARBA00005135"/>
    </source>
</evidence>
<keyword evidence="7" id="KW-0460">Magnesium</keyword>
<reference evidence="11 12" key="1">
    <citation type="submission" date="2018-06" db="EMBL/GenBank/DDBJ databases">
        <authorList>
            <consortium name="Pathogen Informatics"/>
            <person name="Doyle S."/>
        </authorList>
    </citation>
    <scope>NUCLEOTIDE SEQUENCE [LARGE SCALE GENOMIC DNA]</scope>
    <source>
        <strain evidence="11 12">NCTC13294</strain>
    </source>
</reference>